<comment type="similarity">
    <text evidence="1">Belongs to the stealth family.</text>
</comment>
<evidence type="ECO:0000256" key="5">
    <source>
        <dbReference type="ARBA" id="ARBA00032902"/>
    </source>
</evidence>
<dbReference type="InterPro" id="IPR031358">
    <property type="entry name" value="Stealth_CR1"/>
</dbReference>
<organism evidence="9 10">
    <name type="scientific">Candidatus Ordinivivax streblomastigis</name>
    <dbReference type="NCBI Taxonomy" id="2540710"/>
    <lineage>
        <taxon>Bacteria</taxon>
        <taxon>Pseudomonadati</taxon>
        <taxon>Bacteroidota</taxon>
        <taxon>Bacteroidia</taxon>
        <taxon>Bacteroidales</taxon>
        <taxon>Candidatus Ordinivivax</taxon>
    </lineage>
</organism>
<dbReference type="PANTHER" id="PTHR24045:SF0">
    <property type="entry name" value="N-ACETYLGLUCOSAMINE-1-PHOSPHOTRANSFERASE SUBUNITS ALPHA_BETA"/>
    <property type="match status" value="1"/>
</dbReference>
<evidence type="ECO:0000256" key="2">
    <source>
        <dbReference type="ARBA" id="ARBA00022423"/>
    </source>
</evidence>
<keyword evidence="4" id="KW-0270">Exopolysaccharide synthesis</keyword>
<protein>
    <recommendedName>
        <fullName evidence="2">Capsular polysaccharide phosphotransferase SacB</fullName>
    </recommendedName>
    <alternativeName>
        <fullName evidence="5">Stealth protein SacB</fullName>
    </alternativeName>
</protein>
<dbReference type="AlphaFoldDB" id="A0A5M8P5Q8"/>
<dbReference type="Pfam" id="PF11380">
    <property type="entry name" value="Stealth_CR2"/>
    <property type="match status" value="1"/>
</dbReference>
<dbReference type="InterPro" id="IPR047141">
    <property type="entry name" value="Stealth"/>
</dbReference>
<evidence type="ECO:0000256" key="4">
    <source>
        <dbReference type="ARBA" id="ARBA00023169"/>
    </source>
</evidence>
<feature type="domain" description="Stealth protein CR2 conserved region 2" evidence="6">
    <location>
        <begin position="39"/>
        <end position="142"/>
    </location>
</feature>
<dbReference type="InterPro" id="IPR031356">
    <property type="entry name" value="Stealth_CR4"/>
</dbReference>
<dbReference type="Pfam" id="PF17101">
    <property type="entry name" value="Stealth_CR1"/>
    <property type="match status" value="1"/>
</dbReference>
<proteinExistence type="inferred from homology"/>
<evidence type="ECO:0000259" key="7">
    <source>
        <dbReference type="Pfam" id="PF17101"/>
    </source>
</evidence>
<accession>A0A5M8P5Q8</accession>
<feature type="domain" description="Stealth protein CR1 conserved region 1" evidence="7">
    <location>
        <begin position="1"/>
        <end position="27"/>
    </location>
</feature>
<evidence type="ECO:0000256" key="3">
    <source>
        <dbReference type="ARBA" id="ARBA00022679"/>
    </source>
</evidence>
<dbReference type="PANTHER" id="PTHR24045">
    <property type="match status" value="1"/>
</dbReference>
<gene>
    <name evidence="9" type="ORF">EZS26_000193</name>
</gene>
<evidence type="ECO:0000313" key="10">
    <source>
        <dbReference type="Proteomes" id="UP000324575"/>
    </source>
</evidence>
<evidence type="ECO:0000259" key="8">
    <source>
        <dbReference type="Pfam" id="PF17103"/>
    </source>
</evidence>
<evidence type="ECO:0000259" key="6">
    <source>
        <dbReference type="Pfam" id="PF11380"/>
    </source>
</evidence>
<name>A0A5M8P5Q8_9BACT</name>
<evidence type="ECO:0000256" key="1">
    <source>
        <dbReference type="ARBA" id="ARBA00007583"/>
    </source>
</evidence>
<dbReference type="InterPro" id="IPR021520">
    <property type="entry name" value="Stealth_CR2"/>
</dbReference>
<reference evidence="9 10" key="1">
    <citation type="submission" date="2019-03" db="EMBL/GenBank/DDBJ databases">
        <title>Single cell metagenomics reveals metabolic interactions within the superorganism composed of flagellate Streblomastix strix and complex community of Bacteroidetes bacteria on its surface.</title>
        <authorList>
            <person name="Treitli S.C."/>
            <person name="Kolisko M."/>
            <person name="Husnik F."/>
            <person name="Keeling P."/>
            <person name="Hampl V."/>
        </authorList>
    </citation>
    <scope>NUCLEOTIDE SEQUENCE [LARGE SCALE GENOMIC DNA]</scope>
    <source>
        <strain evidence="9">St1</strain>
    </source>
</reference>
<dbReference type="Proteomes" id="UP000324575">
    <property type="component" value="Unassembled WGS sequence"/>
</dbReference>
<keyword evidence="3 9" id="KW-0808">Transferase</keyword>
<dbReference type="GO" id="GO:0016772">
    <property type="term" value="F:transferase activity, transferring phosphorus-containing groups"/>
    <property type="evidence" value="ECO:0007669"/>
    <property type="project" value="InterPro"/>
</dbReference>
<dbReference type="EMBL" id="SNRX01000001">
    <property type="protein sequence ID" value="KAA6303642.1"/>
    <property type="molecule type" value="Genomic_DNA"/>
</dbReference>
<dbReference type="Pfam" id="PF17103">
    <property type="entry name" value="Stealth_CR4"/>
    <property type="match status" value="1"/>
</dbReference>
<sequence>MEIDLVYLWVDGSDPAWLSRKNAFLGIVDSDNDTNCKGRTVSNDELKYSLRSVEKHLPWIRKIFIVTDQQIPVWLNISNSKIQIIDHTNILPKESLPCYNSVVLEYFLYRIPSLSEHFLYANDDMFFNTNLLPSFFFGKDGYPVVRLRRKLFGKWRYVWKQLRGQKLSTFRQTILLAAQLVKEKYGKYYSGVPHHNIDAYRKSDYQNAIEVVFKDEIIATQQHHLRTVNDIQRAAFLYYTLAIGHGHLKYVNYFESKRIGVDKKEYEYYFRKYKPSLFCFNDGESVTDADRQRMKTFLDRYFPTKSSFEK</sequence>
<comment type="caution">
    <text evidence="9">The sequence shown here is derived from an EMBL/GenBank/DDBJ whole genome shotgun (WGS) entry which is preliminary data.</text>
</comment>
<feature type="domain" description="Stealth protein CR4 conserved region 4" evidence="8">
    <location>
        <begin position="275"/>
        <end position="310"/>
    </location>
</feature>
<dbReference type="GO" id="GO:0000271">
    <property type="term" value="P:polysaccharide biosynthetic process"/>
    <property type="evidence" value="ECO:0007669"/>
    <property type="project" value="UniProtKB-KW"/>
</dbReference>
<evidence type="ECO:0000313" key="9">
    <source>
        <dbReference type="EMBL" id="KAA6303642.1"/>
    </source>
</evidence>